<feature type="compositionally biased region" description="Acidic residues" evidence="1">
    <location>
        <begin position="72"/>
        <end position="94"/>
    </location>
</feature>
<proteinExistence type="predicted"/>
<evidence type="ECO:0000256" key="1">
    <source>
        <dbReference type="SAM" id="MobiDB-lite"/>
    </source>
</evidence>
<accession>A0A645CQX9</accession>
<sequence length="225" mass="25415">MFYSLESVTFNYGSGSGINLVNRTNETLKQLKLGMAEANVSFKVLALETNVLQEPFIASDIELVNPVSGVVDGDDEGDDDEWWEDDPTEEEDPPGDGGDSGVIMDPSKSYSVYITLSQEEKIRSLRIHWLSPSENDKTIVKYELWYEKNGSWKKKTNTKNKIEDEGNLVTLQKNLNLNNTVKLRIDIPKQKAQYCIYEITVYTQESNGPNKWIIAPITVTISPND</sequence>
<dbReference type="AlphaFoldDB" id="A0A645CQX9"/>
<comment type="caution">
    <text evidence="2">The sequence shown here is derived from an EMBL/GenBank/DDBJ whole genome shotgun (WGS) entry which is preliminary data.</text>
</comment>
<protein>
    <submittedName>
        <fullName evidence="2">Uncharacterized protein</fullName>
    </submittedName>
</protein>
<name>A0A645CQX9_9ZZZZ</name>
<evidence type="ECO:0000313" key="2">
    <source>
        <dbReference type="EMBL" id="MPM79308.1"/>
    </source>
</evidence>
<dbReference type="EMBL" id="VSSQ01029255">
    <property type="protein sequence ID" value="MPM79308.1"/>
    <property type="molecule type" value="Genomic_DNA"/>
</dbReference>
<dbReference type="Gene3D" id="2.60.120.260">
    <property type="entry name" value="Galactose-binding domain-like"/>
    <property type="match status" value="1"/>
</dbReference>
<organism evidence="2">
    <name type="scientific">bioreactor metagenome</name>
    <dbReference type="NCBI Taxonomy" id="1076179"/>
    <lineage>
        <taxon>unclassified sequences</taxon>
        <taxon>metagenomes</taxon>
        <taxon>ecological metagenomes</taxon>
    </lineage>
</organism>
<gene>
    <name evidence="2" type="ORF">SDC9_126341</name>
</gene>
<feature type="region of interest" description="Disordered" evidence="1">
    <location>
        <begin position="68"/>
        <end position="102"/>
    </location>
</feature>
<reference evidence="2" key="1">
    <citation type="submission" date="2019-08" db="EMBL/GenBank/DDBJ databases">
        <authorList>
            <person name="Kucharzyk K."/>
            <person name="Murdoch R.W."/>
            <person name="Higgins S."/>
            <person name="Loffler F."/>
        </authorList>
    </citation>
    <scope>NUCLEOTIDE SEQUENCE</scope>
</reference>